<reference evidence="8" key="1">
    <citation type="submission" date="2021-05" db="EMBL/GenBank/DDBJ databases">
        <authorList>
            <person name="Alioto T."/>
            <person name="Alioto T."/>
            <person name="Gomez Garrido J."/>
        </authorList>
    </citation>
    <scope>NUCLEOTIDE SEQUENCE</scope>
</reference>
<dbReference type="Gene3D" id="2.60.210.10">
    <property type="entry name" value="Apoptosis, Tumor Necrosis Factor Receptor Associated Protein 2, Chain A"/>
    <property type="match status" value="1"/>
</dbReference>
<dbReference type="InterPro" id="IPR011333">
    <property type="entry name" value="SKP1/BTB/POZ_sf"/>
</dbReference>
<dbReference type="SMART" id="SM00225">
    <property type="entry name" value="BTB"/>
    <property type="match status" value="1"/>
</dbReference>
<feature type="domain" description="BTB" evidence="6">
    <location>
        <begin position="187"/>
        <end position="254"/>
    </location>
</feature>
<dbReference type="SUPFAM" id="SSF49599">
    <property type="entry name" value="TRAF domain-like"/>
    <property type="match status" value="1"/>
</dbReference>
<dbReference type="InterPro" id="IPR056423">
    <property type="entry name" value="BACK_BPM_SPOP"/>
</dbReference>
<dbReference type="GO" id="GO:0030163">
    <property type="term" value="P:protein catabolic process"/>
    <property type="evidence" value="ECO:0007669"/>
    <property type="project" value="UniProtKB-ARBA"/>
</dbReference>
<evidence type="ECO:0000313" key="8">
    <source>
        <dbReference type="EMBL" id="CAG6580617.1"/>
    </source>
</evidence>
<dbReference type="InterPro" id="IPR008974">
    <property type="entry name" value="TRAF-like"/>
</dbReference>
<name>A0A8D8K3X2_CULPI</name>
<evidence type="ECO:0000256" key="1">
    <source>
        <dbReference type="ARBA" id="ARBA00004123"/>
    </source>
</evidence>
<comment type="pathway">
    <text evidence="2">Protein modification; protein ubiquitination.</text>
</comment>
<dbReference type="EMBL" id="HBUE01305330">
    <property type="protein sequence ID" value="CAG6580617.1"/>
    <property type="molecule type" value="Transcribed_RNA"/>
</dbReference>
<dbReference type="FunFam" id="3.30.710.10:FF:000159">
    <property type="entry name" value="Speckle-type POZ protein B"/>
    <property type="match status" value="1"/>
</dbReference>
<dbReference type="InterPro" id="IPR000210">
    <property type="entry name" value="BTB/POZ_dom"/>
</dbReference>
<evidence type="ECO:0000259" key="7">
    <source>
        <dbReference type="PROSITE" id="PS50144"/>
    </source>
</evidence>
<dbReference type="AlphaFoldDB" id="A0A8D8K3X2"/>
<dbReference type="Pfam" id="PF00651">
    <property type="entry name" value="BTB"/>
    <property type="match status" value="1"/>
</dbReference>
<dbReference type="Gene3D" id="3.30.710.10">
    <property type="entry name" value="Potassium Channel Kv1.1, Chain A"/>
    <property type="match status" value="1"/>
</dbReference>
<comment type="similarity">
    <text evidence="3">Belongs to the Tdpoz family.</text>
</comment>
<dbReference type="EMBL" id="HBUE01199202">
    <property type="protein sequence ID" value="CAG6528851.1"/>
    <property type="molecule type" value="Transcribed_RNA"/>
</dbReference>
<evidence type="ECO:0000259" key="6">
    <source>
        <dbReference type="PROSITE" id="PS50097"/>
    </source>
</evidence>
<evidence type="ECO:0000256" key="4">
    <source>
        <dbReference type="ARBA" id="ARBA00022786"/>
    </source>
</evidence>
<evidence type="ECO:0000256" key="3">
    <source>
        <dbReference type="ARBA" id="ARBA00010846"/>
    </source>
</evidence>
<accession>A0A8D8K3X2</accession>
<dbReference type="Pfam" id="PF22486">
    <property type="entry name" value="MATH_2"/>
    <property type="match status" value="1"/>
</dbReference>
<protein>
    <submittedName>
        <fullName evidence="8">Protein roadkill</fullName>
    </submittedName>
</protein>
<keyword evidence="5" id="KW-0539">Nucleus</keyword>
<comment type="subcellular location">
    <subcellularLocation>
        <location evidence="1">Nucleus</location>
    </subcellularLocation>
</comment>
<keyword evidence="4" id="KW-0833">Ubl conjugation pathway</keyword>
<proteinExistence type="inferred from homology"/>
<evidence type="ECO:0000256" key="5">
    <source>
        <dbReference type="ARBA" id="ARBA00023242"/>
    </source>
</evidence>
<dbReference type="PANTHER" id="PTHR24413">
    <property type="entry name" value="SPECKLE-TYPE POZ PROTEIN"/>
    <property type="match status" value="1"/>
</dbReference>
<dbReference type="CDD" id="cd00121">
    <property type="entry name" value="MATH"/>
    <property type="match status" value="1"/>
</dbReference>
<dbReference type="PROSITE" id="PS50144">
    <property type="entry name" value="MATH"/>
    <property type="match status" value="1"/>
</dbReference>
<organism evidence="8">
    <name type="scientific">Culex pipiens</name>
    <name type="common">House mosquito</name>
    <dbReference type="NCBI Taxonomy" id="7175"/>
    <lineage>
        <taxon>Eukaryota</taxon>
        <taxon>Metazoa</taxon>
        <taxon>Ecdysozoa</taxon>
        <taxon>Arthropoda</taxon>
        <taxon>Hexapoda</taxon>
        <taxon>Insecta</taxon>
        <taxon>Pterygota</taxon>
        <taxon>Neoptera</taxon>
        <taxon>Endopterygota</taxon>
        <taxon>Diptera</taxon>
        <taxon>Nematocera</taxon>
        <taxon>Culicoidea</taxon>
        <taxon>Culicidae</taxon>
        <taxon>Culicinae</taxon>
        <taxon>Culicini</taxon>
        <taxon>Culex</taxon>
        <taxon>Culex</taxon>
    </lineage>
</organism>
<evidence type="ECO:0000256" key="2">
    <source>
        <dbReference type="ARBA" id="ARBA00004906"/>
    </source>
</evidence>
<dbReference type="PROSITE" id="PS50097">
    <property type="entry name" value="BTB"/>
    <property type="match status" value="1"/>
</dbReference>
<dbReference type="Gene3D" id="6.20.250.50">
    <property type="match status" value="1"/>
</dbReference>
<dbReference type="GO" id="GO:0005634">
    <property type="term" value="C:nucleus"/>
    <property type="evidence" value="ECO:0007669"/>
    <property type="project" value="UniProtKB-SubCell"/>
</dbReference>
<feature type="domain" description="MATH" evidence="7">
    <location>
        <begin position="23"/>
        <end position="149"/>
    </location>
</feature>
<sequence length="353" mass="40117">MSTSSIAANVQEDKMVTTVRPNQYAYTWEIQNCSTWLATVKGLQSSFQFPYDESVTEKWVLNFNPRSSSEPDYCSLGLEIVNTPLDSKAKIEVEFELSMETSTGCIIQKSTFECDFAKSNTWSYSKFIKREMLLEKVKIDDQLFIKCKIVTDAKVSNDKKLTKKLPETLPGSLSNDLKNLVDGEKYGDVTVQVADQRFLAYKGILSARSSVFASMFEHDMLETIENCVTIDDIEPDVFRELLRYIYTDQLTLTSMDTMAHKLYTAADKYDIATLKSLCRRHIMAKLRWKTAADTLVLADMHNDHEMKQETLQFLSGSVAVNVTKTTGWKTMVQTHPHLVNETVWALAAKLPPT</sequence>
<dbReference type="Pfam" id="PF24570">
    <property type="entry name" value="BACK_BPM_SPOP"/>
    <property type="match status" value="1"/>
</dbReference>
<dbReference type="EMBL" id="HBUE01014449">
    <property type="protein sequence ID" value="CAG6449928.1"/>
    <property type="molecule type" value="Transcribed_RNA"/>
</dbReference>
<dbReference type="SUPFAM" id="SSF54695">
    <property type="entry name" value="POZ domain"/>
    <property type="match status" value="1"/>
</dbReference>
<dbReference type="InterPro" id="IPR002083">
    <property type="entry name" value="MATH/TRAF_dom"/>
</dbReference>